<reference evidence="2 3" key="1">
    <citation type="submission" date="2019-03" db="EMBL/GenBank/DDBJ databases">
        <title>Genomic Encyclopedia of Type Strains, Phase IV (KMG-IV): sequencing the most valuable type-strain genomes for metagenomic binning, comparative biology and taxonomic classification.</title>
        <authorList>
            <person name="Goeker M."/>
        </authorList>
    </citation>
    <scope>NUCLEOTIDE SEQUENCE [LARGE SCALE GENOMIC DNA]</scope>
    <source>
        <strain evidence="2 3">DSM 46770</strain>
    </source>
</reference>
<dbReference type="AlphaFoldDB" id="A0A4R6V854"/>
<dbReference type="InterPro" id="IPR012337">
    <property type="entry name" value="RNaseH-like_sf"/>
</dbReference>
<keyword evidence="3" id="KW-1185">Reference proteome</keyword>
<evidence type="ECO:0000313" key="3">
    <source>
        <dbReference type="Proteomes" id="UP000295281"/>
    </source>
</evidence>
<comment type="caution">
    <text evidence="2">The sequence shown here is derived from an EMBL/GenBank/DDBJ whole genome shotgun (WGS) entry which is preliminary data.</text>
</comment>
<dbReference type="PANTHER" id="PTHR46889:SF4">
    <property type="entry name" value="TRANSPOSASE INSO FOR INSERTION SEQUENCE ELEMENT IS911B-RELATED"/>
    <property type="match status" value="1"/>
</dbReference>
<evidence type="ECO:0000259" key="1">
    <source>
        <dbReference type="Pfam" id="PF13333"/>
    </source>
</evidence>
<dbReference type="InterPro" id="IPR050900">
    <property type="entry name" value="Transposase_IS3/IS150/IS904"/>
</dbReference>
<dbReference type="EMBL" id="SNYN01000001">
    <property type="protein sequence ID" value="TDQ55452.1"/>
    <property type="molecule type" value="Genomic_DNA"/>
</dbReference>
<dbReference type="Proteomes" id="UP000295281">
    <property type="component" value="Unassembled WGS sequence"/>
</dbReference>
<dbReference type="GO" id="GO:0015074">
    <property type="term" value="P:DNA integration"/>
    <property type="evidence" value="ECO:0007669"/>
    <property type="project" value="InterPro"/>
</dbReference>
<organism evidence="2 3">
    <name type="scientific">Actinorugispora endophytica</name>
    <dbReference type="NCBI Taxonomy" id="1605990"/>
    <lineage>
        <taxon>Bacteria</taxon>
        <taxon>Bacillati</taxon>
        <taxon>Actinomycetota</taxon>
        <taxon>Actinomycetes</taxon>
        <taxon>Streptosporangiales</taxon>
        <taxon>Nocardiopsidaceae</taxon>
        <taxon>Actinorugispora</taxon>
    </lineage>
</organism>
<dbReference type="InterPro" id="IPR001584">
    <property type="entry name" value="Integrase_cat-core"/>
</dbReference>
<gene>
    <name evidence="2" type="ORF">EV190_101779</name>
</gene>
<dbReference type="Pfam" id="PF13333">
    <property type="entry name" value="rve_2"/>
    <property type="match status" value="1"/>
</dbReference>
<sequence>MLQRLVELAQYQNASWRRLLAGAGCVQSMSRKGNCLDNAVIESFFGHLKEEFYTHAEFDNIEAFTRRLDEYTTWFNNERVHTYLEDLSPVQYRTQALTA</sequence>
<accession>A0A4R6V854</accession>
<dbReference type="Gene3D" id="3.30.420.10">
    <property type="entry name" value="Ribonuclease H-like superfamily/Ribonuclease H"/>
    <property type="match status" value="1"/>
</dbReference>
<feature type="domain" description="Integrase catalytic" evidence="1">
    <location>
        <begin position="42"/>
        <end position="97"/>
    </location>
</feature>
<dbReference type="GO" id="GO:0003676">
    <property type="term" value="F:nucleic acid binding"/>
    <property type="evidence" value="ECO:0007669"/>
    <property type="project" value="InterPro"/>
</dbReference>
<evidence type="ECO:0000313" key="2">
    <source>
        <dbReference type="EMBL" id="TDQ55452.1"/>
    </source>
</evidence>
<dbReference type="InterPro" id="IPR036397">
    <property type="entry name" value="RNaseH_sf"/>
</dbReference>
<proteinExistence type="predicted"/>
<protein>
    <submittedName>
        <fullName evidence="2">Integrase-like protein</fullName>
    </submittedName>
</protein>
<dbReference type="PANTHER" id="PTHR46889">
    <property type="entry name" value="TRANSPOSASE INSF FOR INSERTION SEQUENCE IS3B-RELATED"/>
    <property type="match status" value="1"/>
</dbReference>
<name>A0A4R6V854_9ACTN</name>
<dbReference type="SUPFAM" id="SSF53098">
    <property type="entry name" value="Ribonuclease H-like"/>
    <property type="match status" value="1"/>
</dbReference>